<proteinExistence type="predicted"/>
<dbReference type="PATRIC" id="fig|1185654.4.peg.769"/>
<name>I6UYJ6_9EURY</name>
<dbReference type="HOGENOM" id="CLU_3323119_0_0_2"/>
<evidence type="ECO:0000313" key="2">
    <source>
        <dbReference type="Proteomes" id="UP000006216"/>
    </source>
</evidence>
<dbReference type="AlphaFoldDB" id="I6UYJ6"/>
<reference evidence="1 2" key="1">
    <citation type="journal article" date="2012" name="J. Bacteriol.">
        <title>Genome Sequencing of a Genetically-Tractable Pyrococcus furiosus Strain Reveals a Highly Dynamic Genome.</title>
        <authorList>
            <person name="Bridger S.L."/>
            <person name="Lancaster W.A."/>
            <person name="Poole F.L.II."/>
            <person name="Schut G.J."/>
            <person name="Adams M.W."/>
        </authorList>
    </citation>
    <scope>NUCLEOTIDE SEQUENCE [LARGE SCALE GENOMIC DNA]</scope>
    <source>
        <strain evidence="1 2">COM1</strain>
    </source>
</reference>
<protein>
    <submittedName>
        <fullName evidence="1">Uncharacterized protein</fullName>
    </submittedName>
</protein>
<dbReference type="KEGG" id="pfi:PFC_03780"/>
<accession>I6UYJ6</accession>
<evidence type="ECO:0000313" key="1">
    <source>
        <dbReference type="EMBL" id="AFN03705.1"/>
    </source>
</evidence>
<gene>
    <name evidence="1" type="ORF">PFC_03780</name>
</gene>
<organism evidence="2">
    <name type="scientific">Pyrococcus furiosus COM1</name>
    <dbReference type="NCBI Taxonomy" id="1185654"/>
    <lineage>
        <taxon>Archaea</taxon>
        <taxon>Methanobacteriati</taxon>
        <taxon>Methanobacteriota</taxon>
        <taxon>Thermococci</taxon>
        <taxon>Thermococcales</taxon>
        <taxon>Thermococcaceae</taxon>
        <taxon>Pyrococcus</taxon>
    </lineage>
</organism>
<dbReference type="EMBL" id="CP003685">
    <property type="protein sequence ID" value="AFN03705.1"/>
    <property type="molecule type" value="Genomic_DNA"/>
</dbReference>
<dbReference type="Proteomes" id="UP000006216">
    <property type="component" value="Chromosome"/>
</dbReference>
<sequence>MAPKVIYINERPYCKTCAEKEVPAVIGRGIVYVGRLIL</sequence>